<dbReference type="PANTHER" id="PTHR15673:SF2">
    <property type="entry name" value="IQ CALMODULIN-BINDING MOTIF-CONTAINING PROTEIN 1"/>
    <property type="match status" value="1"/>
</dbReference>
<dbReference type="OrthoDB" id="8178106at2759"/>
<accession>A0A267FDN5</accession>
<protein>
    <recommendedName>
        <fullName evidence="3">IQ calmodulin-binding motif-containing protein 1</fullName>
    </recommendedName>
</protein>
<dbReference type="CDD" id="cd23767">
    <property type="entry name" value="IQCD"/>
    <property type="match status" value="1"/>
</dbReference>
<comment type="caution">
    <text evidence="1">The sequence shown here is derived from an EMBL/GenBank/DDBJ whole genome shotgun (WGS) entry which is preliminary data.</text>
</comment>
<keyword evidence="2" id="KW-1185">Reference proteome</keyword>
<dbReference type="PANTHER" id="PTHR15673">
    <property type="entry name" value="IQ CALMODULIN-BINDING MOTIF CONTAINING PROTEIN 1"/>
    <property type="match status" value="1"/>
</dbReference>
<dbReference type="GO" id="GO:0005516">
    <property type="term" value="F:calmodulin binding"/>
    <property type="evidence" value="ECO:0007669"/>
    <property type="project" value="InterPro"/>
</dbReference>
<proteinExistence type="predicted"/>
<dbReference type="Pfam" id="PF00612">
    <property type="entry name" value="IQ"/>
    <property type="match status" value="1"/>
</dbReference>
<dbReference type="AlphaFoldDB" id="A0A267FDN5"/>
<evidence type="ECO:0000313" key="1">
    <source>
        <dbReference type="EMBL" id="PAA71875.1"/>
    </source>
</evidence>
<dbReference type="Proteomes" id="UP000215902">
    <property type="component" value="Unassembled WGS sequence"/>
</dbReference>
<sequence>MASAMTSKVSEIEKLAMDIGNTKDERRIPKLLLRMENILNNATAGTAAAAAVKQDIWSFDLLPLLLMAMRRDFSNVVGTWETGVKLAELAYRLMVNIYVTKAEDPEETFEKKLVPQFCENMLVLAKRLQNCYCEAVEKKLYSEMSSDKLLQCYDRVISFLVNYLRQKRTMISHTIHSPWFLQIFVTDDPETPVSTLKLLRSCISYQADLCRTMDKALFDSLMEEMIYDLATGDSAELAGETIRTLLAIVRNYPDSLEALIMKYSGLRLLLTKWTGQVTFGRELQDFVRLLDAKSGDRATMELKIRAATMIQSYWRSFKVRRELKKANKSLAKFQRKFRQRQQARKKQSETTRMRRELEYEVAIRRRKLLAEKREMEVKLMSTLPASTVRTHVQKQQEEAAIRIQARYKSWRERGKLEERKNMAKVVRATVTIQRAVRRWLRAIQYERMMEKLKRIAPISDETRAEIMDSIQRQQYISKPKERNREELTSQYRSSQAMMHEFIVNSLRAPKEDLEREALLSRLETDAQLLMSAPKLEEALESDVYKFTSNSTPAQIHAQSRHRLEMRRLQCTDTNWWRALQFEEDDEADDESKYLERRTDVMYIDGRIY</sequence>
<dbReference type="SMART" id="SM00015">
    <property type="entry name" value="IQ"/>
    <property type="match status" value="3"/>
</dbReference>
<dbReference type="InterPro" id="IPR028765">
    <property type="entry name" value="IQCB1"/>
</dbReference>
<dbReference type="GO" id="GO:0005929">
    <property type="term" value="C:cilium"/>
    <property type="evidence" value="ECO:0007669"/>
    <property type="project" value="TreeGrafter"/>
</dbReference>
<dbReference type="InterPro" id="IPR000048">
    <property type="entry name" value="IQ_motif_EF-hand-BS"/>
</dbReference>
<dbReference type="STRING" id="282301.A0A267FDN5"/>
<dbReference type="Gene3D" id="1.20.5.190">
    <property type="match status" value="2"/>
</dbReference>
<gene>
    <name evidence="1" type="ORF">BOX15_Mlig028510g1</name>
</gene>
<name>A0A267FDN5_9PLAT</name>
<dbReference type="PROSITE" id="PS50096">
    <property type="entry name" value="IQ"/>
    <property type="match status" value="2"/>
</dbReference>
<evidence type="ECO:0008006" key="3">
    <source>
        <dbReference type="Google" id="ProtNLM"/>
    </source>
</evidence>
<organism evidence="1 2">
    <name type="scientific">Macrostomum lignano</name>
    <dbReference type="NCBI Taxonomy" id="282301"/>
    <lineage>
        <taxon>Eukaryota</taxon>
        <taxon>Metazoa</taxon>
        <taxon>Spiralia</taxon>
        <taxon>Lophotrochozoa</taxon>
        <taxon>Platyhelminthes</taxon>
        <taxon>Rhabditophora</taxon>
        <taxon>Macrostomorpha</taxon>
        <taxon>Macrostomida</taxon>
        <taxon>Macrostomidae</taxon>
        <taxon>Macrostomum</taxon>
    </lineage>
</organism>
<reference evidence="1 2" key="1">
    <citation type="submission" date="2017-06" db="EMBL/GenBank/DDBJ databases">
        <title>A platform for efficient transgenesis in Macrostomum lignano, a flatworm model organism for stem cell research.</title>
        <authorList>
            <person name="Berezikov E."/>
        </authorList>
    </citation>
    <scope>NUCLEOTIDE SEQUENCE [LARGE SCALE GENOMIC DNA]</scope>
    <source>
        <strain evidence="1">DV1</strain>
        <tissue evidence="1">Whole organism</tissue>
    </source>
</reference>
<dbReference type="EMBL" id="NIVC01001130">
    <property type="protein sequence ID" value="PAA71875.1"/>
    <property type="molecule type" value="Genomic_DNA"/>
</dbReference>
<dbReference type="GO" id="GO:0060271">
    <property type="term" value="P:cilium assembly"/>
    <property type="evidence" value="ECO:0007669"/>
    <property type="project" value="InterPro"/>
</dbReference>
<evidence type="ECO:0000313" key="2">
    <source>
        <dbReference type="Proteomes" id="UP000215902"/>
    </source>
</evidence>